<dbReference type="InterPro" id="IPR033985">
    <property type="entry name" value="SusD-like_N"/>
</dbReference>
<dbReference type="InterPro" id="IPR012944">
    <property type="entry name" value="SusD_RagB_dom"/>
</dbReference>
<dbReference type="SUPFAM" id="SSF48452">
    <property type="entry name" value="TPR-like"/>
    <property type="match status" value="1"/>
</dbReference>
<evidence type="ECO:0000256" key="5">
    <source>
        <dbReference type="ARBA" id="ARBA00023237"/>
    </source>
</evidence>
<feature type="domain" description="SusD-like N-terminal" evidence="7">
    <location>
        <begin position="107"/>
        <end position="230"/>
    </location>
</feature>
<evidence type="ECO:0000256" key="1">
    <source>
        <dbReference type="ARBA" id="ARBA00004442"/>
    </source>
</evidence>
<organism evidence="8 9">
    <name type="scientific">Bacteroides cellulosilyticus</name>
    <dbReference type="NCBI Taxonomy" id="246787"/>
    <lineage>
        <taxon>Bacteria</taxon>
        <taxon>Pseudomonadati</taxon>
        <taxon>Bacteroidota</taxon>
        <taxon>Bacteroidia</taxon>
        <taxon>Bacteroidales</taxon>
        <taxon>Bacteroidaceae</taxon>
        <taxon>Bacteroides</taxon>
    </lineage>
</organism>
<dbReference type="GO" id="GO:0009279">
    <property type="term" value="C:cell outer membrane"/>
    <property type="evidence" value="ECO:0007669"/>
    <property type="project" value="UniProtKB-SubCell"/>
</dbReference>
<dbReference type="Pfam" id="PF07980">
    <property type="entry name" value="SusD_RagB"/>
    <property type="match status" value="1"/>
</dbReference>
<feature type="domain" description="RagB/SusD" evidence="6">
    <location>
        <begin position="313"/>
        <end position="577"/>
    </location>
</feature>
<protein>
    <submittedName>
        <fullName evidence="8">SusD family protein</fullName>
    </submittedName>
</protein>
<evidence type="ECO:0000256" key="2">
    <source>
        <dbReference type="ARBA" id="ARBA00006275"/>
    </source>
</evidence>
<evidence type="ECO:0000313" key="8">
    <source>
        <dbReference type="EMBL" id="ALJ60857.1"/>
    </source>
</evidence>
<dbReference type="PROSITE" id="PS51257">
    <property type="entry name" value="PROKAR_LIPOPROTEIN"/>
    <property type="match status" value="1"/>
</dbReference>
<sequence>MKKIYSLLLILVLPLLSACEGYLDKPDSDDVTVDKAFETVKSARKVLNNLYYEVRTAAYNVNTRKIPYAQACDDGLPGSGLWGDKFHSGSWTPDDDPNMGDDNQGGSPTCSFWNNTYKRVRKANLFLENLYRAKGDESEKTRMYAEARFLRAFYYSELVRRFGGIIILDHSIDANDYSALTNQPRETFENSVEWVCNELTEAARDLPPVCSASDVGRATDAACYAVMARLRITAASPLFNTDSPVLPDYNTTHYYGNYDKNRWKLAADACRFIMEQRSQYYGLDMTNETGADPDSWENYYRRFLGRYFIVGKESIWISYEKKEWDYVKIPWLNRSAGGWNWVNPTYELAKEYEMLNGKLPEEPESGYDFNDPGKNRDPRFKATISYPGAQYDAYGFKPWQGGSASHLQSQKTGMCLQKYIDPLFNDALGLPRNLRKNINHLFRYNEILLIYAEAMNEFSGPTTDVYKAINDIRARVGMPDLPTGLNQDQMREKIQHERRVELAFEDFRFFDVRRWRIGEKVLNGHLHGYDVTKGEKGGFYTLVTVGDPMVFEKKHYLYPLSTKEILMNPALEQNPGWPKLSTK</sequence>
<evidence type="ECO:0000259" key="6">
    <source>
        <dbReference type="Pfam" id="PF07980"/>
    </source>
</evidence>
<dbReference type="Gene3D" id="1.25.40.390">
    <property type="match status" value="1"/>
</dbReference>
<dbReference type="Proteomes" id="UP000061809">
    <property type="component" value="Chromosome"/>
</dbReference>
<name>A0A0P0G349_9BACE</name>
<proteinExistence type="inferred from homology"/>
<dbReference type="RefSeq" id="WP_081679828.1">
    <property type="nucleotide sequence ID" value="NZ_CP012801.1"/>
</dbReference>
<dbReference type="AlphaFoldDB" id="A0A0P0G349"/>
<gene>
    <name evidence="8" type="ORF">BcellWH2_03634</name>
</gene>
<evidence type="ECO:0000259" key="7">
    <source>
        <dbReference type="Pfam" id="PF14322"/>
    </source>
</evidence>
<evidence type="ECO:0000256" key="3">
    <source>
        <dbReference type="ARBA" id="ARBA00022729"/>
    </source>
</evidence>
<reference evidence="8 9" key="1">
    <citation type="journal article" date="2015" name="Science">
        <title>Genetic determinants of in vivo fitness and diet responsiveness in multiple human gut Bacteroides.</title>
        <authorList>
            <person name="Wu M."/>
            <person name="McNulty N.P."/>
            <person name="Rodionov D.A."/>
            <person name="Khoroshkin M.S."/>
            <person name="Griffin N.W."/>
            <person name="Cheng J."/>
            <person name="Latreille P."/>
            <person name="Kerstetter R.A."/>
            <person name="Terrapon N."/>
            <person name="Henrissat B."/>
            <person name="Osterman A.L."/>
            <person name="Gordon J.I."/>
        </authorList>
    </citation>
    <scope>NUCLEOTIDE SEQUENCE [LARGE SCALE GENOMIC DNA]</scope>
    <source>
        <strain evidence="8 9">WH2</strain>
    </source>
</reference>
<dbReference type="KEGG" id="bcel:BcellWH2_03634"/>
<dbReference type="EMBL" id="CP012801">
    <property type="protein sequence ID" value="ALJ60857.1"/>
    <property type="molecule type" value="Genomic_DNA"/>
</dbReference>
<accession>A0A0P0G349</accession>
<dbReference type="PATRIC" id="fig|246787.4.peg.3751"/>
<evidence type="ECO:0000313" key="9">
    <source>
        <dbReference type="Proteomes" id="UP000061809"/>
    </source>
</evidence>
<keyword evidence="4" id="KW-0472">Membrane</keyword>
<comment type="similarity">
    <text evidence="2">Belongs to the SusD family.</text>
</comment>
<keyword evidence="3" id="KW-0732">Signal</keyword>
<dbReference type="InterPro" id="IPR011990">
    <property type="entry name" value="TPR-like_helical_dom_sf"/>
</dbReference>
<keyword evidence="5" id="KW-0998">Cell outer membrane</keyword>
<dbReference type="Pfam" id="PF14322">
    <property type="entry name" value="SusD-like_3"/>
    <property type="match status" value="1"/>
</dbReference>
<comment type="subcellular location">
    <subcellularLocation>
        <location evidence="1">Cell outer membrane</location>
    </subcellularLocation>
</comment>
<evidence type="ECO:0000256" key="4">
    <source>
        <dbReference type="ARBA" id="ARBA00023136"/>
    </source>
</evidence>